<comment type="caution">
    <text evidence="2">The sequence shown here is derived from an EMBL/GenBank/DDBJ whole genome shotgun (WGS) entry which is preliminary data.</text>
</comment>
<name>A0ABW2RE40_9BURK</name>
<dbReference type="Proteomes" id="UP001596495">
    <property type="component" value="Unassembled WGS sequence"/>
</dbReference>
<dbReference type="Pfam" id="PF07386">
    <property type="entry name" value="DUF1499"/>
    <property type="match status" value="1"/>
</dbReference>
<keyword evidence="3" id="KW-1185">Reference proteome</keyword>
<proteinExistence type="predicted"/>
<protein>
    <submittedName>
        <fullName evidence="2">DUF1499 domain-containing protein</fullName>
    </submittedName>
</protein>
<dbReference type="RefSeq" id="WP_382259884.1">
    <property type="nucleotide sequence ID" value="NZ_JBHTBX010000016.1"/>
</dbReference>
<dbReference type="EMBL" id="JBHTBX010000016">
    <property type="protein sequence ID" value="MFC7436320.1"/>
    <property type="molecule type" value="Genomic_DNA"/>
</dbReference>
<feature type="signal peptide" evidence="1">
    <location>
        <begin position="1"/>
        <end position="23"/>
    </location>
</feature>
<sequence length="150" mass="16128">MKIRLLFRGVAMATVGLAAAVHADTPPVPSPTPSLPQALGCPNSPNCVNSLGVGDLSPLAYTGSAADGMARLRATLSTFSDAKVERADEVSLTAIFTTRLGFRDEVVFIIDPSTQRIHFRSRSLVGYYDFGKNRSRMQEVGERFAITAQP</sequence>
<keyword evidence="1" id="KW-0732">Signal</keyword>
<evidence type="ECO:0000256" key="1">
    <source>
        <dbReference type="SAM" id="SignalP"/>
    </source>
</evidence>
<accession>A0ABW2RE40</accession>
<gene>
    <name evidence="2" type="ORF">ACFQNJ_17560</name>
</gene>
<dbReference type="InterPro" id="IPR010865">
    <property type="entry name" value="DUF1499"/>
</dbReference>
<reference evidence="3" key="1">
    <citation type="journal article" date="2019" name="Int. J. Syst. Evol. Microbiol.">
        <title>The Global Catalogue of Microorganisms (GCM) 10K type strain sequencing project: providing services to taxonomists for standard genome sequencing and annotation.</title>
        <authorList>
            <consortium name="The Broad Institute Genomics Platform"/>
            <consortium name="The Broad Institute Genome Sequencing Center for Infectious Disease"/>
            <person name="Wu L."/>
            <person name="Ma J."/>
        </authorList>
    </citation>
    <scope>NUCLEOTIDE SEQUENCE [LARGE SCALE GENOMIC DNA]</scope>
    <source>
        <strain evidence="3">CCUG 54518</strain>
    </source>
</reference>
<evidence type="ECO:0000313" key="2">
    <source>
        <dbReference type="EMBL" id="MFC7436320.1"/>
    </source>
</evidence>
<feature type="chain" id="PRO_5046518435" evidence="1">
    <location>
        <begin position="24"/>
        <end position="150"/>
    </location>
</feature>
<organism evidence="2 3">
    <name type="scientific">Hydrogenophaga bisanensis</name>
    <dbReference type="NCBI Taxonomy" id="439611"/>
    <lineage>
        <taxon>Bacteria</taxon>
        <taxon>Pseudomonadati</taxon>
        <taxon>Pseudomonadota</taxon>
        <taxon>Betaproteobacteria</taxon>
        <taxon>Burkholderiales</taxon>
        <taxon>Comamonadaceae</taxon>
        <taxon>Hydrogenophaga</taxon>
    </lineage>
</organism>
<evidence type="ECO:0000313" key="3">
    <source>
        <dbReference type="Proteomes" id="UP001596495"/>
    </source>
</evidence>